<dbReference type="GO" id="GO:0016757">
    <property type="term" value="F:glycosyltransferase activity"/>
    <property type="evidence" value="ECO:0007669"/>
    <property type="project" value="UniProtKB-KW"/>
</dbReference>
<dbReference type="Pfam" id="PF13231">
    <property type="entry name" value="PMT_2"/>
    <property type="match status" value="1"/>
</dbReference>
<evidence type="ECO:0000259" key="9">
    <source>
        <dbReference type="Pfam" id="PF13231"/>
    </source>
</evidence>
<feature type="transmembrane region" description="Helical" evidence="8">
    <location>
        <begin position="280"/>
        <end position="298"/>
    </location>
</feature>
<comment type="caution">
    <text evidence="10">The sequence shown here is derived from an EMBL/GenBank/DDBJ whole genome shotgun (WGS) entry which is preliminary data.</text>
</comment>
<dbReference type="Proteomes" id="UP001594288">
    <property type="component" value="Unassembled WGS sequence"/>
</dbReference>
<keyword evidence="3 10" id="KW-0328">Glycosyltransferase</keyword>
<keyword evidence="4 10" id="KW-0808">Transferase</keyword>
<dbReference type="PANTHER" id="PTHR33908:SF11">
    <property type="entry name" value="MEMBRANE PROTEIN"/>
    <property type="match status" value="1"/>
</dbReference>
<feature type="domain" description="Glycosyltransferase RgtA/B/C/D-like" evidence="9">
    <location>
        <begin position="60"/>
        <end position="220"/>
    </location>
</feature>
<organism evidence="10 11">
    <name type="scientific">Eiseniibacteriota bacterium</name>
    <dbReference type="NCBI Taxonomy" id="2212470"/>
    <lineage>
        <taxon>Bacteria</taxon>
        <taxon>Candidatus Eiseniibacteriota</taxon>
    </lineage>
</organism>
<feature type="transmembrane region" description="Helical" evidence="8">
    <location>
        <begin position="202"/>
        <end position="223"/>
    </location>
</feature>
<sequence length="519" mass="57489">MSQTPDQDNTDRTTTAILLGLAAIYFLIEFIPGVLGSYGYFIDEFYYLACADHLAAGYVDHPPLSILLLWAVRAVAGDSLAAVRVVPALAGAMTIVIIGLMARRLGANRLGQVLAAVAAMTSSVYHVFFSYYSMNALALLMWSAGFWLLIEIERRNSQRLWLAFGGLTGVGLLNKHTFVMLPLCLAVAMVFTSARRHLARRWFWLGCAVAVGLVLPNLVWQHYNGWPSIEFYRNADLFKNLATPPVQVVLQQILMMNPGAMVVWVAGLVFFLATRRGRPLRHLGLVYLWLLIFMLVGQKSRPDRIAGAYPVLLAGGGTLLGDLAQRQGLGWLRRALPAVLVLAGMGLAPLGLPLLPPAMLARYAVTLGVVPRIEQGEGKMTQLPQWTAYRLGWESYVDDVAAVVREIPPEERQRAIILVPTYGQAGALEILGRGRDLPSVYATQNSYYHWGPPPDSVDVTIVTGPFSESTVRSFYDSVQLARVRDCDWCMPWLGKAPIWIARDQRAPLGEVWPMLKHYE</sequence>
<keyword evidence="2" id="KW-1003">Cell membrane</keyword>
<accession>A0ABV6YMN0</accession>
<proteinExistence type="predicted"/>
<feature type="transmembrane region" description="Helical" evidence="8">
    <location>
        <begin position="253"/>
        <end position="273"/>
    </location>
</feature>
<keyword evidence="6 8" id="KW-1133">Transmembrane helix</keyword>
<evidence type="ECO:0000256" key="4">
    <source>
        <dbReference type="ARBA" id="ARBA00022679"/>
    </source>
</evidence>
<evidence type="ECO:0000256" key="8">
    <source>
        <dbReference type="SAM" id="Phobius"/>
    </source>
</evidence>
<evidence type="ECO:0000256" key="2">
    <source>
        <dbReference type="ARBA" id="ARBA00022475"/>
    </source>
</evidence>
<name>A0ABV6YMN0_UNCEI</name>
<protein>
    <submittedName>
        <fullName evidence="10">ArnT family glycosyltransferase</fullName>
        <ecNumber evidence="10">2.4.-.-</ecNumber>
    </submittedName>
</protein>
<gene>
    <name evidence="10" type="ORF">ACFL2Z_00240</name>
</gene>
<keyword evidence="11" id="KW-1185">Reference proteome</keyword>
<evidence type="ECO:0000256" key="5">
    <source>
        <dbReference type="ARBA" id="ARBA00022692"/>
    </source>
</evidence>
<evidence type="ECO:0000256" key="7">
    <source>
        <dbReference type="ARBA" id="ARBA00023136"/>
    </source>
</evidence>
<evidence type="ECO:0000256" key="3">
    <source>
        <dbReference type="ARBA" id="ARBA00022676"/>
    </source>
</evidence>
<feature type="transmembrane region" description="Helical" evidence="8">
    <location>
        <begin position="162"/>
        <end position="190"/>
    </location>
</feature>
<dbReference type="InterPro" id="IPR038731">
    <property type="entry name" value="RgtA/B/C-like"/>
</dbReference>
<dbReference type="PANTHER" id="PTHR33908">
    <property type="entry name" value="MANNOSYLTRANSFERASE YKCB-RELATED"/>
    <property type="match status" value="1"/>
</dbReference>
<evidence type="ECO:0000313" key="11">
    <source>
        <dbReference type="Proteomes" id="UP001594288"/>
    </source>
</evidence>
<feature type="transmembrane region" description="Helical" evidence="8">
    <location>
        <begin position="16"/>
        <end position="42"/>
    </location>
</feature>
<dbReference type="InterPro" id="IPR050297">
    <property type="entry name" value="LipidA_mod_glycosyltrf_83"/>
</dbReference>
<reference evidence="10 11" key="1">
    <citation type="submission" date="2024-09" db="EMBL/GenBank/DDBJ databases">
        <authorList>
            <person name="D'Angelo T."/>
        </authorList>
    </citation>
    <scope>NUCLEOTIDE SEQUENCE [LARGE SCALE GENOMIC DNA]</scope>
    <source>
        <strain evidence="10">SAG AM-311-F02</strain>
    </source>
</reference>
<evidence type="ECO:0000313" key="10">
    <source>
        <dbReference type="EMBL" id="MFC1799328.1"/>
    </source>
</evidence>
<comment type="subcellular location">
    <subcellularLocation>
        <location evidence="1">Cell membrane</location>
        <topology evidence="1">Multi-pass membrane protein</topology>
    </subcellularLocation>
</comment>
<evidence type="ECO:0000256" key="1">
    <source>
        <dbReference type="ARBA" id="ARBA00004651"/>
    </source>
</evidence>
<dbReference type="EMBL" id="JBHPEI010000002">
    <property type="protein sequence ID" value="MFC1799328.1"/>
    <property type="molecule type" value="Genomic_DNA"/>
</dbReference>
<keyword evidence="5 8" id="KW-0812">Transmembrane</keyword>
<dbReference type="EC" id="2.4.-.-" evidence="10"/>
<feature type="transmembrane region" description="Helical" evidence="8">
    <location>
        <begin position="123"/>
        <end position="150"/>
    </location>
</feature>
<feature type="transmembrane region" description="Helical" evidence="8">
    <location>
        <begin position="81"/>
        <end position="102"/>
    </location>
</feature>
<feature type="transmembrane region" description="Helical" evidence="8">
    <location>
        <begin position="335"/>
        <end position="355"/>
    </location>
</feature>
<evidence type="ECO:0000256" key="6">
    <source>
        <dbReference type="ARBA" id="ARBA00022989"/>
    </source>
</evidence>
<keyword evidence="7 8" id="KW-0472">Membrane</keyword>
<feature type="transmembrane region" description="Helical" evidence="8">
    <location>
        <begin position="304"/>
        <end position="323"/>
    </location>
</feature>